<name>A0A369AQM6_9FIRM</name>
<reference evidence="1 2" key="1">
    <citation type="submission" date="2018-07" db="EMBL/GenBank/DDBJ databases">
        <title>Genomic Encyclopedia of Type Strains, Phase IV (KMG-IV): sequencing the most valuable type-strain genomes for metagenomic binning, comparative biology and taxonomic classification.</title>
        <authorList>
            <person name="Goeker M."/>
        </authorList>
    </citation>
    <scope>NUCLEOTIDE SEQUENCE [LARGE SCALE GENOMIC DNA]</scope>
    <source>
        <strain evidence="1 2">DSM 27016</strain>
    </source>
</reference>
<comment type="caution">
    <text evidence="1">The sequence shown here is derived from an EMBL/GenBank/DDBJ whole genome shotgun (WGS) entry which is preliminary data.</text>
</comment>
<dbReference type="AlphaFoldDB" id="A0A369AQM6"/>
<organism evidence="1 2">
    <name type="scientific">Anaerobacterium chartisolvens</name>
    <dbReference type="NCBI Taxonomy" id="1297424"/>
    <lineage>
        <taxon>Bacteria</taxon>
        <taxon>Bacillati</taxon>
        <taxon>Bacillota</taxon>
        <taxon>Clostridia</taxon>
        <taxon>Eubacteriales</taxon>
        <taxon>Oscillospiraceae</taxon>
        <taxon>Anaerobacterium</taxon>
    </lineage>
</organism>
<sequence length="60" mass="6938">MSDKKMGRPPSDNPLSERIYLRVDKETKEVLDACVKKMNATRSEVVRKGIYLVQDDLNKK</sequence>
<dbReference type="OrthoDB" id="2229917at2"/>
<protein>
    <recommendedName>
        <fullName evidence="3">Ribbon-helix-helix CopG family protein</fullName>
    </recommendedName>
</protein>
<evidence type="ECO:0008006" key="3">
    <source>
        <dbReference type="Google" id="ProtNLM"/>
    </source>
</evidence>
<dbReference type="RefSeq" id="WP_114299355.1">
    <property type="nucleotide sequence ID" value="NZ_QPJT01000028.1"/>
</dbReference>
<dbReference type="EMBL" id="QPJT01000028">
    <property type="protein sequence ID" value="RCX10527.1"/>
    <property type="molecule type" value="Genomic_DNA"/>
</dbReference>
<keyword evidence="2" id="KW-1185">Reference proteome</keyword>
<evidence type="ECO:0000313" key="1">
    <source>
        <dbReference type="EMBL" id="RCX10527.1"/>
    </source>
</evidence>
<dbReference type="Proteomes" id="UP000253034">
    <property type="component" value="Unassembled WGS sequence"/>
</dbReference>
<proteinExistence type="predicted"/>
<accession>A0A369AQM6</accession>
<gene>
    <name evidence="1" type="ORF">DFR58_12826</name>
</gene>
<evidence type="ECO:0000313" key="2">
    <source>
        <dbReference type="Proteomes" id="UP000253034"/>
    </source>
</evidence>